<dbReference type="GO" id="GO:0030280">
    <property type="term" value="F:structural constituent of skin epidermis"/>
    <property type="evidence" value="ECO:0007669"/>
    <property type="project" value="TreeGrafter"/>
</dbReference>
<evidence type="ECO:0000256" key="4">
    <source>
        <dbReference type="ARBA" id="ARBA00061646"/>
    </source>
</evidence>
<dbReference type="GO" id="GO:0005615">
    <property type="term" value="C:extracellular space"/>
    <property type="evidence" value="ECO:0007669"/>
    <property type="project" value="TreeGrafter"/>
</dbReference>
<evidence type="ECO:0000259" key="7">
    <source>
        <dbReference type="PROSITE" id="PS51842"/>
    </source>
</evidence>
<keyword evidence="9" id="KW-1185">Reference proteome</keyword>
<proteinExistence type="inferred from homology"/>
<protein>
    <submittedName>
        <fullName evidence="8">Keratin, type II cytoskeletal 8-like</fullName>
    </submittedName>
</protein>
<feature type="coiled-coil region" evidence="6">
    <location>
        <begin position="331"/>
        <end position="418"/>
    </location>
</feature>
<reference evidence="8" key="3">
    <citation type="submission" date="2025-09" db="UniProtKB">
        <authorList>
            <consortium name="Ensembl"/>
        </authorList>
    </citation>
    <scope>IDENTIFICATION</scope>
</reference>
<accession>A0A8C4RZ83</accession>
<dbReference type="PRINTS" id="PR01276">
    <property type="entry name" value="TYPE2KERATIN"/>
</dbReference>
<dbReference type="Gene3D" id="1.20.5.500">
    <property type="entry name" value="Single helix bin"/>
    <property type="match status" value="1"/>
</dbReference>
<keyword evidence="1" id="KW-0416">Keratin</keyword>
<dbReference type="InterPro" id="IPR003054">
    <property type="entry name" value="Keratin_II"/>
</dbReference>
<dbReference type="AlphaFoldDB" id="A0A8C4RZ83"/>
<reference evidence="8" key="2">
    <citation type="submission" date="2025-08" db="UniProtKB">
        <authorList>
            <consortium name="Ensembl"/>
        </authorList>
    </citation>
    <scope>IDENTIFICATION</scope>
</reference>
<dbReference type="GeneTree" id="ENSGT00940000161090"/>
<evidence type="ECO:0000256" key="3">
    <source>
        <dbReference type="ARBA" id="ARBA00023054"/>
    </source>
</evidence>
<evidence type="ECO:0000313" key="9">
    <source>
        <dbReference type="Proteomes" id="UP000694620"/>
    </source>
</evidence>
<dbReference type="Gene3D" id="1.20.5.170">
    <property type="match status" value="1"/>
</dbReference>
<dbReference type="GO" id="GO:0045095">
    <property type="term" value="C:keratin filament"/>
    <property type="evidence" value="ECO:0007669"/>
    <property type="project" value="InterPro"/>
</dbReference>
<dbReference type="SMART" id="SM01391">
    <property type="entry name" value="Filament"/>
    <property type="match status" value="1"/>
</dbReference>
<evidence type="ECO:0000313" key="8">
    <source>
        <dbReference type="Ensembl" id="ENSECRP00000009060.1"/>
    </source>
</evidence>
<gene>
    <name evidence="8" type="primary">LOC114649579</name>
</gene>
<dbReference type="Gene3D" id="1.20.5.1160">
    <property type="entry name" value="Vasodilator-stimulated phosphoprotein"/>
    <property type="match status" value="1"/>
</dbReference>
<dbReference type="Ensembl" id="ENSECRT00000009208.1">
    <property type="protein sequence ID" value="ENSECRP00000009060.1"/>
    <property type="gene ID" value="ENSECRG00000005785.1"/>
</dbReference>
<dbReference type="GO" id="GO:0045109">
    <property type="term" value="P:intermediate filament organization"/>
    <property type="evidence" value="ECO:0007669"/>
    <property type="project" value="TreeGrafter"/>
</dbReference>
<dbReference type="Proteomes" id="UP000694620">
    <property type="component" value="Chromosome 3"/>
</dbReference>
<dbReference type="PANTHER" id="PTHR45616:SF21">
    <property type="entry name" value="KERATIN, TYPE II CYTOSKELETAL 7"/>
    <property type="match status" value="1"/>
</dbReference>
<comment type="similarity">
    <text evidence="4 5">Belongs to the intermediate filament family.</text>
</comment>
<dbReference type="GO" id="GO:0031424">
    <property type="term" value="P:keratinization"/>
    <property type="evidence" value="ECO:0007669"/>
    <property type="project" value="TreeGrafter"/>
</dbReference>
<feature type="coiled-coil region" evidence="6">
    <location>
        <begin position="126"/>
        <end position="276"/>
    </location>
</feature>
<dbReference type="Pfam" id="PF00038">
    <property type="entry name" value="Filament"/>
    <property type="match status" value="1"/>
</dbReference>
<dbReference type="InterPro" id="IPR018039">
    <property type="entry name" value="IF_conserved"/>
</dbReference>
<dbReference type="InterPro" id="IPR032444">
    <property type="entry name" value="Keratin_2_head"/>
</dbReference>
<dbReference type="SUPFAM" id="SSF64593">
    <property type="entry name" value="Intermediate filament protein, coiled coil region"/>
    <property type="match status" value="3"/>
</dbReference>
<reference evidence="8" key="1">
    <citation type="submission" date="2021-06" db="EMBL/GenBank/DDBJ databases">
        <authorList>
            <consortium name="Wellcome Sanger Institute Data Sharing"/>
        </authorList>
    </citation>
    <scope>NUCLEOTIDE SEQUENCE [LARGE SCALE GENOMIC DNA]</scope>
</reference>
<sequence>MNSRQSSSFISSSSSLYGGSRGLPLASSGSLLSSSSASFTSSSMRGRSSAGGAALGSGLGMGMGTNMGMGMGMGSGVGMFMGGAGGAHGLAGAGISLESLAISPSIPKNLLEPLNIEIDPSFQEARVQEKEEIKTLNNRFVNLIEKVRLLESQNKMLETKWSLMQEQKTSQTSTEPMYQAYLANLRRQLDGIIREKSNLETELKKSQDLVEETKQKYEDEVNKRTSLENDFVVIKKDVDASYTVKMEFDDKLQILNDELEFLRAVYEEELKEVQTQVKNVSVVVEMDNGRDLDVESIVAEVKAQYETVAVKGREEVESWYKGKFNELSATAGRYEDDVRTAKAEISEVTRNINRYNAEIENLKNQRASLETQIAEAEERGELAVNDAKSRISDLEIALGNAKQDMARQVREYQELMNVKLALDIEIATYRKLLEGEETNVFFCRIGSAQAVTIRSSSSGGGYNTKTKNSSCRCFGDYY</sequence>
<dbReference type="PROSITE" id="PS00226">
    <property type="entry name" value="IF_ROD_1"/>
    <property type="match status" value="1"/>
</dbReference>
<evidence type="ECO:0000256" key="1">
    <source>
        <dbReference type="ARBA" id="ARBA00022744"/>
    </source>
</evidence>
<dbReference type="FunFam" id="1.20.5.500:FF:000001">
    <property type="entry name" value="Type II keratin 23"/>
    <property type="match status" value="1"/>
</dbReference>
<evidence type="ECO:0000256" key="5">
    <source>
        <dbReference type="RuleBase" id="RU000685"/>
    </source>
</evidence>
<dbReference type="InterPro" id="IPR039008">
    <property type="entry name" value="IF_rod_dom"/>
</dbReference>
<dbReference type="PROSITE" id="PS51842">
    <property type="entry name" value="IF_ROD_2"/>
    <property type="match status" value="1"/>
</dbReference>
<keyword evidence="3 6" id="KW-0175">Coiled coil</keyword>
<name>A0A8C4RZ83_ERPCA</name>
<organism evidence="8 9">
    <name type="scientific">Erpetoichthys calabaricus</name>
    <name type="common">Rope fish</name>
    <name type="synonym">Calamoichthys calabaricus</name>
    <dbReference type="NCBI Taxonomy" id="27687"/>
    <lineage>
        <taxon>Eukaryota</taxon>
        <taxon>Metazoa</taxon>
        <taxon>Chordata</taxon>
        <taxon>Craniata</taxon>
        <taxon>Vertebrata</taxon>
        <taxon>Euteleostomi</taxon>
        <taxon>Actinopterygii</taxon>
        <taxon>Polypteriformes</taxon>
        <taxon>Polypteridae</taxon>
        <taxon>Erpetoichthys</taxon>
    </lineage>
</organism>
<dbReference type="FunFam" id="1.20.5.1160:FF:000001">
    <property type="entry name" value="Keratin type II"/>
    <property type="match status" value="1"/>
</dbReference>
<evidence type="ECO:0000256" key="6">
    <source>
        <dbReference type="SAM" id="Coils"/>
    </source>
</evidence>
<keyword evidence="2 5" id="KW-0403">Intermediate filament</keyword>
<dbReference type="FunFam" id="1.20.5.170:FF:000004">
    <property type="entry name" value="Keratin, type II cytoskeletal 5"/>
    <property type="match status" value="1"/>
</dbReference>
<dbReference type="PANTHER" id="PTHR45616">
    <property type="entry name" value="GATA-TYPE DOMAIN-CONTAINING PROTEIN"/>
    <property type="match status" value="1"/>
</dbReference>
<feature type="domain" description="IF rod" evidence="7">
    <location>
        <begin position="129"/>
        <end position="440"/>
    </location>
</feature>
<dbReference type="Pfam" id="PF16208">
    <property type="entry name" value="Keratin_2_head"/>
    <property type="match status" value="1"/>
</dbReference>
<evidence type="ECO:0000256" key="2">
    <source>
        <dbReference type="ARBA" id="ARBA00022754"/>
    </source>
</evidence>